<reference evidence="6 7" key="1">
    <citation type="submission" date="2024-06" db="EMBL/GenBank/DDBJ databases">
        <title>A chromosome level genome sequence of Diviner's sage (Salvia divinorum).</title>
        <authorList>
            <person name="Ford S.A."/>
            <person name="Ro D.-K."/>
            <person name="Ness R.W."/>
            <person name="Phillips M.A."/>
        </authorList>
    </citation>
    <scope>NUCLEOTIDE SEQUENCE [LARGE SCALE GENOMIC DNA]</scope>
    <source>
        <strain evidence="6">SAF-2024a</strain>
        <tissue evidence="6">Leaf</tissue>
    </source>
</reference>
<keyword evidence="7" id="KW-1185">Reference proteome</keyword>
<gene>
    <name evidence="6" type="ORF">AAHA92_15856</name>
</gene>
<evidence type="ECO:0000313" key="6">
    <source>
        <dbReference type="EMBL" id="KAL1547509.1"/>
    </source>
</evidence>
<dbReference type="EMBL" id="JBEAFC010000007">
    <property type="protein sequence ID" value="KAL1547509.1"/>
    <property type="molecule type" value="Genomic_DNA"/>
</dbReference>
<organism evidence="6 7">
    <name type="scientific">Salvia divinorum</name>
    <name type="common">Maria pastora</name>
    <name type="synonym">Diviner's sage</name>
    <dbReference type="NCBI Taxonomy" id="28513"/>
    <lineage>
        <taxon>Eukaryota</taxon>
        <taxon>Viridiplantae</taxon>
        <taxon>Streptophyta</taxon>
        <taxon>Embryophyta</taxon>
        <taxon>Tracheophyta</taxon>
        <taxon>Spermatophyta</taxon>
        <taxon>Magnoliopsida</taxon>
        <taxon>eudicotyledons</taxon>
        <taxon>Gunneridae</taxon>
        <taxon>Pentapetalae</taxon>
        <taxon>asterids</taxon>
        <taxon>lamiids</taxon>
        <taxon>Lamiales</taxon>
        <taxon>Lamiaceae</taxon>
        <taxon>Nepetoideae</taxon>
        <taxon>Mentheae</taxon>
        <taxon>Salviinae</taxon>
        <taxon>Salvia</taxon>
        <taxon>Salvia subgen. Calosphace</taxon>
    </lineage>
</organism>
<feature type="compositionally biased region" description="Polar residues" evidence="5">
    <location>
        <begin position="295"/>
        <end position="306"/>
    </location>
</feature>
<dbReference type="Proteomes" id="UP001567538">
    <property type="component" value="Unassembled WGS sequence"/>
</dbReference>
<feature type="compositionally biased region" description="Basic and acidic residues" evidence="5">
    <location>
        <begin position="273"/>
        <end position="288"/>
    </location>
</feature>
<evidence type="ECO:0000256" key="5">
    <source>
        <dbReference type="SAM" id="MobiDB-lite"/>
    </source>
</evidence>
<feature type="region of interest" description="Disordered" evidence="5">
    <location>
        <begin position="57"/>
        <end position="146"/>
    </location>
</feature>
<accession>A0ABD1GWW8</accession>
<keyword evidence="4" id="KW-0597">Phosphoprotein</keyword>
<keyword evidence="3" id="KW-0963">Cytoplasm</keyword>
<dbReference type="InterPro" id="IPR019376">
    <property type="entry name" value="Myeloid_leukemia_factor"/>
</dbReference>
<dbReference type="GO" id="GO:0005737">
    <property type="term" value="C:cytoplasm"/>
    <property type="evidence" value="ECO:0007669"/>
    <property type="project" value="UniProtKB-SubCell"/>
</dbReference>
<feature type="compositionally biased region" description="Low complexity" evidence="5">
    <location>
        <begin position="72"/>
        <end position="85"/>
    </location>
</feature>
<comment type="subcellular location">
    <subcellularLocation>
        <location evidence="1">Cytoplasm</location>
    </subcellularLocation>
</comment>
<feature type="region of interest" description="Disordered" evidence="5">
    <location>
        <begin position="264"/>
        <end position="347"/>
    </location>
</feature>
<sequence>MQGGRDPFGGFGDPFGGFGGFGRQRSMISKFFGGRDPFDDPFFRSPFGGMFELSPFGSNGGPFMNPHTSGFLQHQPPSLPQQPNLSRRPVMSRGPVIEELNSDDEEDEKDSGEMKKENPRKHGRSSKEPIVEDPDDEATEKKSKHLAHWNDMNKMQYGRMQPGVNSFTFQSSSVSYGGANGAFYTSSSARRTGSDGLTYEEFKEADSSTRQATHRVGRAIHDKGHSVTRKLKSDGHVDTMQTLHNINQDELPRFEEAWNGNAKMHLPGWSEESASRDAMRSARIDDRGGWALPSIGSSNNAGSTKTAAGGLPQHSGRAKPDVGNGSGSSSRVRTHRASSGHQNNKRY</sequence>
<dbReference type="Pfam" id="PF10248">
    <property type="entry name" value="Mlf1IP"/>
    <property type="match status" value="1"/>
</dbReference>
<evidence type="ECO:0000256" key="1">
    <source>
        <dbReference type="ARBA" id="ARBA00004496"/>
    </source>
</evidence>
<comment type="similarity">
    <text evidence="2">Belongs to the MLF family.</text>
</comment>
<evidence type="ECO:0008006" key="8">
    <source>
        <dbReference type="Google" id="ProtNLM"/>
    </source>
</evidence>
<feature type="compositionally biased region" description="Basic residues" evidence="5">
    <location>
        <begin position="332"/>
        <end position="347"/>
    </location>
</feature>
<proteinExistence type="inferred from homology"/>
<evidence type="ECO:0000256" key="3">
    <source>
        <dbReference type="ARBA" id="ARBA00022490"/>
    </source>
</evidence>
<protein>
    <recommendedName>
        <fullName evidence="8">Myeloid leukemia factor 1</fullName>
    </recommendedName>
</protein>
<feature type="compositionally biased region" description="Acidic residues" evidence="5">
    <location>
        <begin position="100"/>
        <end position="110"/>
    </location>
</feature>
<evidence type="ECO:0000313" key="7">
    <source>
        <dbReference type="Proteomes" id="UP001567538"/>
    </source>
</evidence>
<dbReference type="PANTHER" id="PTHR13105">
    <property type="entry name" value="MYELOID LEUKEMIA FACTOR"/>
    <property type="match status" value="1"/>
</dbReference>
<evidence type="ECO:0000256" key="4">
    <source>
        <dbReference type="ARBA" id="ARBA00022553"/>
    </source>
</evidence>
<comment type="caution">
    <text evidence="6">The sequence shown here is derived from an EMBL/GenBank/DDBJ whole genome shotgun (WGS) entry which is preliminary data.</text>
</comment>
<evidence type="ECO:0000256" key="2">
    <source>
        <dbReference type="ARBA" id="ARBA00008332"/>
    </source>
</evidence>
<dbReference type="AlphaFoldDB" id="A0ABD1GWW8"/>
<name>A0ABD1GWW8_SALDI</name>